<sequence>KMERFCPKMTFKRPMDIELGPDGCLYVIEWGTAWGKNQDTQIVRVEYHSGTQASEE</sequence>
<dbReference type="AlphaFoldDB" id="A0A382MDD0"/>
<evidence type="ECO:0000313" key="1">
    <source>
        <dbReference type="EMBL" id="SVC46538.1"/>
    </source>
</evidence>
<reference evidence="1" key="1">
    <citation type="submission" date="2018-05" db="EMBL/GenBank/DDBJ databases">
        <authorList>
            <person name="Lanie J.A."/>
            <person name="Ng W.-L."/>
            <person name="Kazmierczak K.M."/>
            <person name="Andrzejewski T.M."/>
            <person name="Davidsen T.M."/>
            <person name="Wayne K.J."/>
            <person name="Tettelin H."/>
            <person name="Glass J.I."/>
            <person name="Rusch D."/>
            <person name="Podicherti R."/>
            <person name="Tsui H.-C.T."/>
            <person name="Winkler M.E."/>
        </authorList>
    </citation>
    <scope>NUCLEOTIDE SEQUENCE</scope>
</reference>
<evidence type="ECO:0008006" key="2">
    <source>
        <dbReference type="Google" id="ProtNLM"/>
    </source>
</evidence>
<feature type="non-terminal residue" evidence="1">
    <location>
        <position position="1"/>
    </location>
</feature>
<proteinExistence type="predicted"/>
<dbReference type="EMBL" id="UINC01092717">
    <property type="protein sequence ID" value="SVC46538.1"/>
    <property type="molecule type" value="Genomic_DNA"/>
</dbReference>
<gene>
    <name evidence="1" type="ORF">METZ01_LOCUS299392</name>
</gene>
<accession>A0A382MDD0</accession>
<name>A0A382MDD0_9ZZZZ</name>
<organism evidence="1">
    <name type="scientific">marine metagenome</name>
    <dbReference type="NCBI Taxonomy" id="408172"/>
    <lineage>
        <taxon>unclassified sequences</taxon>
        <taxon>metagenomes</taxon>
        <taxon>ecological metagenomes</taxon>
    </lineage>
</organism>
<protein>
    <recommendedName>
        <fullName evidence="2">Glucose/Sorbosone dehydrogenase domain-containing protein</fullName>
    </recommendedName>
</protein>